<proteinExistence type="predicted"/>
<dbReference type="EMBL" id="JAPUUL010000525">
    <property type="protein sequence ID" value="KAJ8130325.1"/>
    <property type="molecule type" value="Genomic_DNA"/>
</dbReference>
<protein>
    <submittedName>
        <fullName evidence="1">Uncharacterized protein</fullName>
    </submittedName>
</protein>
<organism evidence="1 2">
    <name type="scientific">Lasiodiplodia mahajangana</name>
    <dbReference type="NCBI Taxonomy" id="1108764"/>
    <lineage>
        <taxon>Eukaryota</taxon>
        <taxon>Fungi</taxon>
        <taxon>Dikarya</taxon>
        <taxon>Ascomycota</taxon>
        <taxon>Pezizomycotina</taxon>
        <taxon>Dothideomycetes</taxon>
        <taxon>Dothideomycetes incertae sedis</taxon>
        <taxon>Botryosphaeriales</taxon>
        <taxon>Botryosphaeriaceae</taxon>
        <taxon>Lasiodiplodia</taxon>
    </lineage>
</organism>
<evidence type="ECO:0000313" key="1">
    <source>
        <dbReference type="EMBL" id="KAJ8130325.1"/>
    </source>
</evidence>
<reference evidence="1" key="1">
    <citation type="submission" date="2022-12" db="EMBL/GenBank/DDBJ databases">
        <title>Genome Sequence of Lasiodiplodia mahajangana.</title>
        <authorList>
            <person name="Buettner E."/>
        </authorList>
    </citation>
    <scope>NUCLEOTIDE SEQUENCE</scope>
    <source>
        <strain evidence="1">VT137</strain>
    </source>
</reference>
<keyword evidence="2" id="KW-1185">Reference proteome</keyword>
<dbReference type="Proteomes" id="UP001153332">
    <property type="component" value="Unassembled WGS sequence"/>
</dbReference>
<evidence type="ECO:0000313" key="2">
    <source>
        <dbReference type="Proteomes" id="UP001153332"/>
    </source>
</evidence>
<name>A0ACC2JS59_9PEZI</name>
<accession>A0ACC2JS59</accession>
<comment type="caution">
    <text evidence="1">The sequence shown here is derived from an EMBL/GenBank/DDBJ whole genome shotgun (WGS) entry which is preliminary data.</text>
</comment>
<sequence>MAPTHTVDDASSSSSTLDSPGPAGISVEDLEDDVQFSTIEPPSPLRRPADLSFIVSEFPYRYEGEPPQDTVARLLNYFRQQPSHVDEGLLSVRNWLDRCVACARPELRTTIVEVYRENRVFWGALPDLFYQFGQRLGYTKTREIRDLITQLLAQFAKLTAFLLNLDMRNLSSQRTSEETFSGLMSPHYLRVLSHLPHSEEPYLANSVERCPNPLDPLEVFQSSYNTSLATIVSFIEYHTTTLPQFPRIIMDNLLCSCLIVSSIVRDSFQKQVYPMGVPQSVLERSRTSLVQGYECFILLSSAIDVVMEKSINNLSQENATSISYCSSEILKYTLQASYHPEAVQRVQQYRQEHPQVPALYIYEAMALEWRFQIYCKLIRSRQMQLRVSAAASMCDELVTQWKRYQDRQQEPLEDIQPFLDYLRYLSDYITRTGIVDYILGPTCHPEITTTSGNIVGFLGVTKTYTMAQTNLLWQTLTSTQDPRIAEALVKMMVKVTQLLQPTDLVFFLEKFQHIPVDSFTPFIRDLFDNITELLTKSHMPQPAPTLSYEVCVRLLRESSVFTAQVSIAYPDIYAFAHSKLKRLLSVGPSEEGRRNIALSCLDDVASRSKTSSGSLQVLAMLAANHVAIQSLIEEQNFIQLLVDDFETAVQCAKAVGVSQVYSNHHCHARRKFISSIITQFGSAIDAHLGRRLWDYLVGDKAASQDDRKAAWDDLYGSLKRRRSENRFLLDCVRLFLPNLPPSCHCHGSLAFVREVVAPAANDINGIILDDEESLKSSGLELLWQIILTAPDQEIANGAISTLVDIYVEGLVILSYPLQRARKVHFSLVHRCLSQLKSAAQKLRAFNDGTTSNDDEPMVIVATDDQHLEQELRFARTLRVLTTLSSTLRTKSNFAAPDLRSLMLSSPNTVNGDLADLKYQSFDGDEHTEMKPLRIGLKNSAASLLASLREVTGFENYRLYYRGTALAPSDADICLSLEELNIKNGLILVKRELDLASSPLRIKPGASPLEIEILSHFHDLWEYLSMEESLAREIYKFLISLPADDSILAAFESPDTSPRDVFPLRQPFKSLYAIHALREYLHTRRLKNTVMHASSHEVATQQQLTSDHQDAVTKAMSLIVAAICDPDVINQCSNEEMKLQLGLELVDTFAQLLKGWLCLVVIMPSSTLPDAYKVAETIEPHLLSRLLTPELYERLVTILTSGAQAENGNVSVDLVHRCFEALLECCAKSDEFWTMFRTQAVIGEVIRTLLLDDERLSVRKSIAKLISARSLYDSGRSHVLAIDFAELFWPIILQLLPQAASRPQACEELFSLASNLMKKLIDNDSSTLDLPSCMRKCGDLLLSHTSMEDIAHLETKDKVAYGLIYLLRQGVEQMCSNMNNGELPTNFPKRLFLKHLFPPENEAELLVPHAILHSSSRSMLYDVIYMLARKSPSQMVAVLQNLNHLIAHQVDEGGIDAYKYELPQAFERNTAIRSLCGYAGLRNLSNTCYLNSLFTQLYMNIGFRQFMLNARIERHDAQQLLSETQILFANLQDSRRRFIDPQACVEQITTYDELPVDIHNQMDVDEFFNLLFDRWEAQFTVDSDKRALRSVYGGQLVQQVKSKECEHISERIEPFSAIQCDIKGKVTLEESLQAYVDGEIMEGDNKYKCSTCDRHVDAVKRACLKDIPDNLIFHLKRFDFNLRLLQRSKINDYFAFPNKIDMQPYTVEHLSDPSLKVEPDVFELVGILVHSGTAETGHYYSFIRERPTNCRNATWVEFNDDMVTSWDPSHMENACFGGPDTRQFDNGNIYEKVYSAYMLFYQRSSSLRQEQEILEARGNPRQLRVNVPRELELQVKSDNWAIIQRHNLYDPSHMTFILKVLEFIWAGKCSKDHKRENLAMHVALGHLDQVASRAKDLPDFDPLSSLIITACQRCSLCCFAFFNYFQQHKEAFRMLLFKNSDPTVRHDMGQTLLYVLKKLKNNYPDEYGCLIDDADEASTSSTSRATILEATADLFVYIWESFHTRPIAWPEYFGTMVDFARIGRLESAALLDRDFLAKVLMAIAADQTFDLPAQYSRLLAVVSRRMVSRPPNYEGMIALADILMDCLDSEIENHVEDYAGRLSMVQQDERIPFAAQEVNILHKTWGRAETGVFIDKLIQLNQNPVATDSIINRLVACNPFMDGIVLRSLLSGVTGQITAQLVTPYLRAGLTYCASSPSREHVHRLIRHVADQCKTLQNAEARSFFEFQRDVFDGVRSTGETNEEIHLHSLRTLPLWIPGLLGYPDRAVSVGVEAFVREKLFKYGAIPIFDEISGGSSRSHAMIIAARQLSLNILYYLRETYVTRGAQASRDTMQPFHRILELCDPYFRTHDDLDGDLCQKYNELYPSVLEAMHNLTVDEVEDDGSDWEQSVGSSDSLADLSNMQVDQELMDGST</sequence>
<gene>
    <name evidence="1" type="ORF">O1611_g3307</name>
</gene>